<protein>
    <submittedName>
        <fullName evidence="1">(Mediterranean fruit fly) hypothetical protein</fullName>
    </submittedName>
</protein>
<dbReference type="Gene3D" id="3.40.50.300">
    <property type="entry name" value="P-loop containing nucleotide triphosphate hydrolases"/>
    <property type="match status" value="1"/>
</dbReference>
<name>A0A811URC5_CERCA</name>
<proteinExistence type="predicted"/>
<comment type="caution">
    <text evidence="1">The sequence shown here is derived from an EMBL/GenBank/DDBJ whole genome shotgun (WGS) entry which is preliminary data.</text>
</comment>
<dbReference type="OrthoDB" id="2011769at2759"/>
<accession>A0A811URC5</accession>
<dbReference type="AlphaFoldDB" id="A0A811URC5"/>
<gene>
    <name evidence="1" type="ORF">CCAP1982_LOCUS10212</name>
</gene>
<reference evidence="1" key="1">
    <citation type="submission" date="2020-11" db="EMBL/GenBank/DDBJ databases">
        <authorList>
            <person name="Whitehead M."/>
        </authorList>
    </citation>
    <scope>NUCLEOTIDE SEQUENCE</scope>
    <source>
        <strain evidence="1">EGII</strain>
    </source>
</reference>
<evidence type="ECO:0000313" key="1">
    <source>
        <dbReference type="EMBL" id="CAD7001722.1"/>
    </source>
</evidence>
<keyword evidence="2" id="KW-1185">Reference proteome</keyword>
<evidence type="ECO:0000313" key="2">
    <source>
        <dbReference type="Proteomes" id="UP000606786"/>
    </source>
</evidence>
<sequence length="131" mass="14781">MKEAEMELMRTAKFPDNKGVPVSILANKQNVPGARNPKVLENLLGLCWLQQRYKWCENIWQNRVFGEACTKNFNIQHPLSSATAAESIIGVIKKDDDESLNNSSSNSSQLAIQQQYNNTENGIYNQPVQLL</sequence>
<dbReference type="EMBL" id="CAJHJT010000023">
    <property type="protein sequence ID" value="CAD7001722.1"/>
    <property type="molecule type" value="Genomic_DNA"/>
</dbReference>
<organism evidence="1 2">
    <name type="scientific">Ceratitis capitata</name>
    <name type="common">Mediterranean fruit fly</name>
    <name type="synonym">Tephritis capitata</name>
    <dbReference type="NCBI Taxonomy" id="7213"/>
    <lineage>
        <taxon>Eukaryota</taxon>
        <taxon>Metazoa</taxon>
        <taxon>Ecdysozoa</taxon>
        <taxon>Arthropoda</taxon>
        <taxon>Hexapoda</taxon>
        <taxon>Insecta</taxon>
        <taxon>Pterygota</taxon>
        <taxon>Neoptera</taxon>
        <taxon>Endopterygota</taxon>
        <taxon>Diptera</taxon>
        <taxon>Brachycera</taxon>
        <taxon>Muscomorpha</taxon>
        <taxon>Tephritoidea</taxon>
        <taxon>Tephritidae</taxon>
        <taxon>Ceratitis</taxon>
        <taxon>Ceratitis</taxon>
    </lineage>
</organism>
<dbReference type="Proteomes" id="UP000606786">
    <property type="component" value="Unassembled WGS sequence"/>
</dbReference>
<dbReference type="InterPro" id="IPR027417">
    <property type="entry name" value="P-loop_NTPase"/>
</dbReference>